<keyword evidence="1" id="KW-0813">Transport</keyword>
<evidence type="ECO:0000256" key="2">
    <source>
        <dbReference type="SAM" id="MobiDB-lite"/>
    </source>
</evidence>
<comment type="similarity">
    <text evidence="1">Belongs to the nucleoporin Nup85 family.</text>
</comment>
<comment type="function">
    <text evidence="1">Functions as a component of the nuclear pore complex (NPC).</text>
</comment>
<organism evidence="3 4">
    <name type="scientific">Cryomyces minteri</name>
    <dbReference type="NCBI Taxonomy" id="331657"/>
    <lineage>
        <taxon>Eukaryota</taxon>
        <taxon>Fungi</taxon>
        <taxon>Dikarya</taxon>
        <taxon>Ascomycota</taxon>
        <taxon>Pezizomycotina</taxon>
        <taxon>Dothideomycetes</taxon>
        <taxon>Dothideomycetes incertae sedis</taxon>
        <taxon>Cryomyces</taxon>
    </lineage>
</organism>
<protein>
    <recommendedName>
        <fullName evidence="1">Nuclear pore complex protein Nup85</fullName>
    </recommendedName>
</protein>
<dbReference type="PANTHER" id="PTHR30613:SF1">
    <property type="entry name" value="DUF1479 DOMAIN PROTEIN (AFU_ORTHOLOGUE AFUA_5G09280)"/>
    <property type="match status" value="1"/>
</dbReference>
<dbReference type="GO" id="GO:0031965">
    <property type="term" value="C:nuclear membrane"/>
    <property type="evidence" value="ECO:0007669"/>
    <property type="project" value="UniProtKB-UniRule"/>
</dbReference>
<dbReference type="InterPro" id="IPR010856">
    <property type="entry name" value="Gig2-like"/>
</dbReference>
<keyword evidence="1" id="KW-0906">Nuclear pore complex</keyword>
<dbReference type="Pfam" id="PF07575">
    <property type="entry name" value="Nucleopor_Nup85"/>
    <property type="match status" value="2"/>
</dbReference>
<dbReference type="EMBL" id="NAJN01000160">
    <property type="protein sequence ID" value="TKA78028.1"/>
    <property type="molecule type" value="Genomic_DNA"/>
</dbReference>
<accession>A0A4U0XQY9</accession>
<evidence type="ECO:0000313" key="4">
    <source>
        <dbReference type="Proteomes" id="UP000308768"/>
    </source>
</evidence>
<dbReference type="Gene3D" id="2.60.120.330">
    <property type="entry name" value="B-lactam Antibiotic, Isopenicillin N Synthase, Chain"/>
    <property type="match status" value="1"/>
</dbReference>
<feature type="compositionally biased region" description="Polar residues" evidence="2">
    <location>
        <begin position="80"/>
        <end position="102"/>
    </location>
</feature>
<feature type="region of interest" description="Disordered" evidence="2">
    <location>
        <begin position="1"/>
        <end position="153"/>
    </location>
</feature>
<dbReference type="InterPro" id="IPR011502">
    <property type="entry name" value="Nucleoporin_Nup85"/>
</dbReference>
<evidence type="ECO:0000313" key="3">
    <source>
        <dbReference type="EMBL" id="TKA78028.1"/>
    </source>
</evidence>
<comment type="subunit">
    <text evidence="1">Component of the nuclear pore complex (NPC).</text>
</comment>
<dbReference type="PANTHER" id="PTHR30613">
    <property type="entry name" value="UNCHARACTERIZED PROTEIN YBIU-RELATED"/>
    <property type="match status" value="1"/>
</dbReference>
<keyword evidence="1" id="KW-0653">Protein transport</keyword>
<dbReference type="STRING" id="331657.A0A4U0XQY9"/>
<feature type="compositionally biased region" description="Polar residues" evidence="2">
    <location>
        <begin position="1"/>
        <end position="24"/>
    </location>
</feature>
<dbReference type="GO" id="GO:0051028">
    <property type="term" value="P:mRNA transport"/>
    <property type="evidence" value="ECO:0007669"/>
    <property type="project" value="UniProtKB-KW"/>
</dbReference>
<feature type="region of interest" description="Disordered" evidence="2">
    <location>
        <begin position="167"/>
        <end position="230"/>
    </location>
</feature>
<dbReference type="Pfam" id="PF07350">
    <property type="entry name" value="Gig2-like"/>
    <property type="match status" value="1"/>
</dbReference>
<gene>
    <name evidence="3" type="ORF">B0A49_06889</name>
</gene>
<keyword evidence="4" id="KW-1185">Reference proteome</keyword>
<dbReference type="SUPFAM" id="SSF51197">
    <property type="entry name" value="Clavaminate synthase-like"/>
    <property type="match status" value="1"/>
</dbReference>
<keyword evidence="1" id="KW-0811">Translocation</keyword>
<dbReference type="OrthoDB" id="5422384at2759"/>
<dbReference type="InterPro" id="IPR027443">
    <property type="entry name" value="IPNS-like_sf"/>
</dbReference>
<dbReference type="GO" id="GO:0005643">
    <property type="term" value="C:nuclear pore"/>
    <property type="evidence" value="ECO:0007669"/>
    <property type="project" value="UniProtKB-SubCell"/>
</dbReference>
<feature type="compositionally biased region" description="Polar residues" evidence="2">
    <location>
        <begin position="211"/>
        <end position="228"/>
    </location>
</feature>
<name>A0A4U0XQY9_9PEZI</name>
<proteinExistence type="inferred from homology"/>
<comment type="subcellular location">
    <subcellularLocation>
        <location evidence="1">Nucleus</location>
        <location evidence="1">Nuclear pore complex</location>
    </subcellularLocation>
</comment>
<evidence type="ECO:0000256" key="1">
    <source>
        <dbReference type="RuleBase" id="RU365073"/>
    </source>
</evidence>
<feature type="compositionally biased region" description="Acidic residues" evidence="2">
    <location>
        <begin position="124"/>
        <end position="153"/>
    </location>
</feature>
<sequence length="1760" mass="193385">MKFSAPESSSHPATPNSRRLSQNHAPSTTPAGPPPTSFTGASFTPAGPPPASSIFGSSHFRPGTLFTNTKPAHTPVGPFNTKTTETLPNNLFAQQARTQNGTPAARRAFAVLDSSPPHGAPSDGGDEEDEEQYEDDAEAEVVDEDTMDEAEDAEQDMMDEDDAHIELDGYTRGPHAGSTFRSPRKGHLQSVNGGSTIGSRGIKRSRYGEDLSNSLRSSRGAQRNTTRESAIPGIAKGMATSSRPADLREPDDLILGTERLVSELDASTKSKVDSVSESIVSEGSAKLRKVWQSFSDTNTLLGKIGPRDGKDAVTKANYLGSLLLQLHHPSLDRSAQSMVASRFGRSASLRSRGTTSSSTRYVPMPKVLLDWLNVYHNPFPDDRDELVNNGPDPTASARFWDTIYSLVLRGHLKDVIATLRKADFSHAETALEDGYDEPGYQGTQLQNAHKVIRDAVRLLESCPAVQGDWDVKGSDWTIFRHDAQRALDDLVAFAEGDSQDRDDEEDTFEAENFGIKSTRSENPMSLSTASRRAESNIPWTMYTSLQLLYNIALGDTQSIVGPSQDWLEATIFLTVWWSGDDEEVPNGSLAVSHRSLRQAQLTRSVDVAPMEAYRRRLSWAIARVTDDPEDDQLGIDTNSRVEIGLACICEDNVEGVIGLLRGWSMTITSAVVEVASAGGWLPQTRPRSGGLMEGLDKSDLMVLSYGEEDRSAFRRDDLMVQYAELVFGREMLRSSDGRTEKEGWEVAFQILGRMDSPQLRNTKIGELLDILPLESPHRVDKVLHVCNGLSLVSQAHRVAEKYADTLAESSTNYGDALLYYARAHNSQKIKDVIDLLTALCLVQSLAYPPVADLDARLALFITSPKDALTQLSRTDLEAAQLLSTYLSGYATLRKFYDLRDQSVNPGQKTSTLRPIARKRAAAGALMAVVDSAADSIRGGLYDPAVDTVVQVDGLLTLLGEALVFANQPTPILTLPQTFALLRSIEDLQAISPLVFTQCEALFDAALAHYHGGPATADTPGLRKSLFARSVGGGGLGASGLAGSGYQMLGGSGSVSSSGVLVRAEVRRGWDWRKGLGRAAKGEDVLRILRLGLAREIARAWAEGAEEGDISDAFASLSGLEFKPLEPRYADLKGRLIKGREDALRASWERLLGELRQEIPIIAELGPKIVPEIEFKDLDNPSEHFKSEHKKRGVAVVRGVIPEREALQLKQDLRDYINQNPQTKAFPQDNPQVYELYWSPSQIRARAHPNLIKTQRFLMEFWHSKDPNALISSSHPTIYCDRLRMRLPGDAKFALGPHVDGGSVERWEEEGYGKGRVYESIFQGNWEQYDPWESSCRLPVVSDMYQGVGACSAFRMAQGWLSMSVTGPNEGTLLVNPLLSRATAYILLRPFFAPKRAAMDPSGEVFSSDFLSPNNWTLEPQPTSWLHGATPGRGQELNALLHPHLNLTKSMVHMPTVRPGDYVSWHCDTIHAVDKVHAGKSDSSVLYIPSCPLTELNAEYLRRQRDCFLKGTPSPDFPGGVGESNHVGRPSVGDAEAVSNDEGMRGFGLKEWDSNGEGLSPGRHQAAPVTAWLRVPLDWYHSTTYALYPDESHRSIRRTFTTPGSSHTRRQFCGYCGTPLSTWSAETRHDADFIQLTLASLVDDSLARLEDLGLVHSDIEDESEKGELEGETQTQLVAAPPSGHNMRNRGMPYFESMIENSRLGRIKRRRGGHTSRDGSVTVEWEVVEYTEGDDEPAQEAIGEKRKLARAEGSEDVHMKSA</sequence>
<dbReference type="GO" id="GO:0015031">
    <property type="term" value="P:protein transport"/>
    <property type="evidence" value="ECO:0007669"/>
    <property type="project" value="UniProtKB-KW"/>
</dbReference>
<reference evidence="3 4" key="1">
    <citation type="submission" date="2017-03" db="EMBL/GenBank/DDBJ databases">
        <title>Genomes of endolithic fungi from Antarctica.</title>
        <authorList>
            <person name="Coleine C."/>
            <person name="Masonjones S."/>
            <person name="Stajich J.E."/>
        </authorList>
    </citation>
    <scope>NUCLEOTIDE SEQUENCE [LARGE SCALE GENOMIC DNA]</scope>
    <source>
        <strain evidence="3 4">CCFEE 5187</strain>
    </source>
</reference>
<keyword evidence="1" id="KW-0472">Membrane</keyword>
<comment type="caution">
    <text evidence="3">The sequence shown here is derived from an EMBL/GenBank/DDBJ whole genome shotgun (WGS) entry which is preliminary data.</text>
</comment>
<feature type="compositionally biased region" description="Polar residues" evidence="2">
    <location>
        <begin position="189"/>
        <end position="198"/>
    </location>
</feature>
<keyword evidence="1" id="KW-0539">Nucleus</keyword>
<dbReference type="Proteomes" id="UP000308768">
    <property type="component" value="Unassembled WGS sequence"/>
</dbReference>
<keyword evidence="1" id="KW-0509">mRNA transport</keyword>